<keyword evidence="2" id="KW-0255">Endonuclease</keyword>
<keyword evidence="2" id="KW-0540">Nuclease</keyword>
<name>A0A656QNU8_9BURK</name>
<sequence length="303" mass="34435">MRAPDEWLVERRRGIGGSDAAAAIGQSRYRTAYELWLDKTGQSPFQQEETELTRFGRAMEAIAAGMFAQRMGVRLQRRNAIIRHPRYAFMAASVDRLIVGRREGFEAKNVNADYFKFSGEWGEEGSDHVPVEYLLQCAHYMTVLDCDAWHLGAVVGGNRLVTYAIERDREFSELLIEQEARFWTYVEAREPPPFDYSHGHALPILKRLYPGTNGEAIDLDASLLDWHHVKQDADEHVKRYQAVSDGARAHILHAMGEAAIGRLSNGGAYKRLTVHRPAYDVDDCDYISLRYMKPKGAVKESDE</sequence>
<proteinExistence type="predicted"/>
<evidence type="ECO:0000313" key="2">
    <source>
        <dbReference type="EMBL" id="KDR31538.1"/>
    </source>
</evidence>
<dbReference type="EMBL" id="JFHD01000005">
    <property type="protein sequence ID" value="KDR31538.1"/>
    <property type="molecule type" value="Genomic_DNA"/>
</dbReference>
<reference evidence="2 3" key="1">
    <citation type="submission" date="2014-03" db="EMBL/GenBank/DDBJ databases">
        <title>Draft Genome Sequences of Four Burkholderia Strains.</title>
        <authorList>
            <person name="Liu X.Y."/>
            <person name="Li C.X."/>
            <person name="Xu J.H."/>
        </authorList>
    </citation>
    <scope>NUCLEOTIDE SEQUENCE [LARGE SCALE GENOMIC DNA]</scope>
    <source>
        <strain evidence="2 3">OP-1</strain>
    </source>
</reference>
<gene>
    <name evidence="2" type="ORF">BG60_28975</name>
</gene>
<dbReference type="InterPro" id="IPR051703">
    <property type="entry name" value="NF-kappa-B_Signaling_Reg"/>
</dbReference>
<dbReference type="InterPro" id="IPR011604">
    <property type="entry name" value="PDDEXK-like_dom_sf"/>
</dbReference>
<dbReference type="Proteomes" id="UP000027451">
    <property type="component" value="Unassembled WGS sequence"/>
</dbReference>
<dbReference type="InterPro" id="IPR019080">
    <property type="entry name" value="YqaJ_viral_recombinase"/>
</dbReference>
<dbReference type="PANTHER" id="PTHR46609:SF6">
    <property type="entry name" value="EXONUCLEASE, PHAGE-TYPE_RECB, C-TERMINAL DOMAIN-CONTAINING PROTEIN-RELATED"/>
    <property type="match status" value="1"/>
</dbReference>
<evidence type="ECO:0000259" key="1">
    <source>
        <dbReference type="Pfam" id="PF09588"/>
    </source>
</evidence>
<dbReference type="SUPFAM" id="SSF52980">
    <property type="entry name" value="Restriction endonuclease-like"/>
    <property type="match status" value="1"/>
</dbReference>
<dbReference type="InterPro" id="IPR011335">
    <property type="entry name" value="Restrct_endonuc-II-like"/>
</dbReference>
<dbReference type="PANTHER" id="PTHR46609">
    <property type="entry name" value="EXONUCLEASE, PHAGE-TYPE/RECB, C-TERMINAL DOMAIN-CONTAINING PROTEIN"/>
    <property type="match status" value="1"/>
</dbReference>
<dbReference type="NCBIfam" id="TIGR03033">
    <property type="entry name" value="phage_rel_nuc"/>
    <property type="match status" value="1"/>
</dbReference>
<dbReference type="AlphaFoldDB" id="A0A656QNU8"/>
<dbReference type="GO" id="GO:0004519">
    <property type="term" value="F:endonuclease activity"/>
    <property type="evidence" value="ECO:0007669"/>
    <property type="project" value="UniProtKB-KW"/>
</dbReference>
<feature type="domain" description="YqaJ viral recombinase" evidence="1">
    <location>
        <begin position="6"/>
        <end position="145"/>
    </location>
</feature>
<dbReference type="RefSeq" id="WP_034471189.1">
    <property type="nucleotide sequence ID" value="NZ_JFHD01000005.1"/>
</dbReference>
<comment type="caution">
    <text evidence="2">The sequence shown here is derived from an EMBL/GenBank/DDBJ whole genome shotgun (WGS) entry which is preliminary data.</text>
</comment>
<keyword evidence="3" id="KW-1185">Reference proteome</keyword>
<accession>A0A656QNU8</accession>
<dbReference type="InterPro" id="IPR017482">
    <property type="entry name" value="Lambda-type_endonuclease"/>
</dbReference>
<protein>
    <submittedName>
        <fullName evidence="2">Endonuclease</fullName>
    </submittedName>
</protein>
<organism evidence="2 3">
    <name type="scientific">Caballeronia zhejiangensis</name>
    <dbReference type="NCBI Taxonomy" id="871203"/>
    <lineage>
        <taxon>Bacteria</taxon>
        <taxon>Pseudomonadati</taxon>
        <taxon>Pseudomonadota</taxon>
        <taxon>Betaproteobacteria</taxon>
        <taxon>Burkholderiales</taxon>
        <taxon>Burkholderiaceae</taxon>
        <taxon>Caballeronia</taxon>
    </lineage>
</organism>
<keyword evidence="2" id="KW-0378">Hydrolase</keyword>
<evidence type="ECO:0000313" key="3">
    <source>
        <dbReference type="Proteomes" id="UP000027451"/>
    </source>
</evidence>
<dbReference type="Pfam" id="PF09588">
    <property type="entry name" value="YqaJ"/>
    <property type="match status" value="1"/>
</dbReference>
<dbReference type="Gene3D" id="3.90.320.10">
    <property type="match status" value="1"/>
</dbReference>